<name>A0A4R5XN33_9MICC</name>
<accession>A0A4R5XN33</accession>
<dbReference type="AlphaFoldDB" id="A0A4R5XN33"/>
<comment type="caution">
    <text evidence="1">The sequence shown here is derived from an EMBL/GenBank/DDBJ whole genome shotgun (WGS) entry which is preliminary data.</text>
</comment>
<dbReference type="Proteomes" id="UP000294621">
    <property type="component" value="Unassembled WGS sequence"/>
</dbReference>
<dbReference type="EMBL" id="SMZQ01000015">
    <property type="protein sequence ID" value="TDL32255.1"/>
    <property type="molecule type" value="Genomic_DNA"/>
</dbReference>
<evidence type="ECO:0000313" key="1">
    <source>
        <dbReference type="EMBL" id="TDL32255.1"/>
    </source>
</evidence>
<reference evidence="1 2" key="1">
    <citation type="submission" date="2019-03" db="EMBL/GenBank/DDBJ databases">
        <title>Genome Sequencing and Assembly of Various Microbes Isolated from Partially Reclaimed Soil and Acid Mine Drainage (AMD) Site.</title>
        <authorList>
            <person name="Steinbock B."/>
            <person name="Bechtold R."/>
            <person name="Sevigny J.L."/>
            <person name="Thomas D."/>
            <person name="Cuthill L.R."/>
            <person name="Aveiro Johannsen E.J."/>
            <person name="Thomas K."/>
            <person name="Ghosh A."/>
        </authorList>
    </citation>
    <scope>NUCLEOTIDE SEQUENCE [LARGE SCALE GENOMIC DNA]</scope>
    <source>
        <strain evidence="1 2">S-A1</strain>
    </source>
</reference>
<dbReference type="STRING" id="683150.G205_13807"/>
<gene>
    <name evidence="1" type="ORF">E2R57_20015</name>
</gene>
<proteinExistence type="predicted"/>
<dbReference type="OrthoDB" id="4944982at2"/>
<organism evidence="1 2">
    <name type="scientific">Arthrobacter nitrophenolicus</name>
    <dbReference type="NCBI Taxonomy" id="683150"/>
    <lineage>
        <taxon>Bacteria</taxon>
        <taxon>Bacillati</taxon>
        <taxon>Actinomycetota</taxon>
        <taxon>Actinomycetes</taxon>
        <taxon>Micrococcales</taxon>
        <taxon>Micrococcaceae</taxon>
        <taxon>Arthrobacter</taxon>
    </lineage>
</organism>
<protein>
    <submittedName>
        <fullName evidence="1">Uncharacterized protein</fullName>
    </submittedName>
</protein>
<evidence type="ECO:0000313" key="2">
    <source>
        <dbReference type="Proteomes" id="UP000294621"/>
    </source>
</evidence>
<sequence>MLAALFLATATGCTVTTEDPGYVPPPPPAPMDQLEQAALASPQDFSSGEDILSFITEDRTVACSLTSARGEHINLPYETNGYSDSANNRLAIVPVAHCELATYPKPGADDVRDDCAGTGLGYLGGVALLTPDKAMYGECRSGVTQMEATYGPNGSRTGPLAQLPVLADGQNLERNGLRCSAYNGGVACGNVSAGVGFFVSTERYELIPGPGEEASPVPAEGSKTP</sequence>